<evidence type="ECO:0000313" key="1">
    <source>
        <dbReference type="EMBL" id="KKQ70117.1"/>
    </source>
</evidence>
<organism evidence="1 2">
    <name type="scientific">Candidatus Shapirobacteria bacterium GW2011_GWE2_38_30</name>
    <dbReference type="NCBI Taxonomy" id="1618490"/>
    <lineage>
        <taxon>Bacteria</taxon>
        <taxon>Candidatus Shapironibacteriota</taxon>
    </lineage>
</organism>
<evidence type="ECO:0000313" key="2">
    <source>
        <dbReference type="Proteomes" id="UP000034406"/>
    </source>
</evidence>
<dbReference type="Proteomes" id="UP000034406">
    <property type="component" value="Unassembled WGS sequence"/>
</dbReference>
<accession>A0A0G0JTZ6</accession>
<comment type="caution">
    <text evidence="1">The sequence shown here is derived from an EMBL/GenBank/DDBJ whole genome shotgun (WGS) entry which is preliminary data.</text>
</comment>
<dbReference type="EMBL" id="LBUT01000008">
    <property type="protein sequence ID" value="KKQ70117.1"/>
    <property type="molecule type" value="Genomic_DNA"/>
</dbReference>
<sequence>MVEIEYYEPIFKIVRFRKKEEGLREADCIGGRCEMLGDGCTGFGVKGILVEAIINTDLIKEREPVCGFQVEEGLRLKNNIAARDNKSKASPR</sequence>
<reference evidence="1 2" key="1">
    <citation type="journal article" date="2015" name="Nature">
        <title>rRNA introns, odd ribosomes, and small enigmatic genomes across a large radiation of phyla.</title>
        <authorList>
            <person name="Brown C.T."/>
            <person name="Hug L.A."/>
            <person name="Thomas B.C."/>
            <person name="Sharon I."/>
            <person name="Castelle C.J."/>
            <person name="Singh A."/>
            <person name="Wilkins M.J."/>
            <person name="Williams K.H."/>
            <person name="Banfield J.F."/>
        </authorList>
    </citation>
    <scope>NUCLEOTIDE SEQUENCE [LARGE SCALE GENOMIC DNA]</scope>
</reference>
<name>A0A0G0JTZ6_9BACT</name>
<protein>
    <submittedName>
        <fullName evidence="1">Uncharacterized protein</fullName>
    </submittedName>
</protein>
<gene>
    <name evidence="1" type="ORF">US90_C0008G0009</name>
</gene>
<dbReference type="AlphaFoldDB" id="A0A0G0JTZ6"/>
<proteinExistence type="predicted"/>